<dbReference type="InterPro" id="IPR003582">
    <property type="entry name" value="ShKT_dom"/>
</dbReference>
<dbReference type="EMBL" id="MT747586">
    <property type="protein sequence ID" value="QNH72520.1"/>
    <property type="molecule type" value="mRNA"/>
</dbReference>
<protein>
    <submittedName>
        <fullName evidence="4">Toxin candidate TRINITY_DN20808_c2_g7_i3</fullName>
    </submittedName>
</protein>
<feature type="signal peptide" evidence="2">
    <location>
        <begin position="1"/>
        <end position="24"/>
    </location>
</feature>
<name>A0A7G7WZ31_9CNID</name>
<dbReference type="Gene3D" id="1.10.10.1870">
    <property type="entry name" value="ShTK domain-like"/>
    <property type="match status" value="1"/>
</dbReference>
<organism evidence="4">
    <name type="scientific">Ceriantheomorphe brasiliensis</name>
    <dbReference type="NCBI Taxonomy" id="1048506"/>
    <lineage>
        <taxon>Eukaryota</taxon>
        <taxon>Metazoa</taxon>
        <taxon>Cnidaria</taxon>
        <taxon>Anthozoa</taxon>
        <taxon>Ceriantharia</taxon>
        <taxon>Spirularia</taxon>
        <taxon>Cerianthidae</taxon>
        <taxon>Ceriantheomorphe</taxon>
    </lineage>
</organism>
<keyword evidence="2" id="KW-0732">Signal</keyword>
<dbReference type="AlphaFoldDB" id="A0A7G7WZ31"/>
<comment type="caution">
    <text evidence="1">Lacks conserved residue(s) required for the propagation of feature annotation.</text>
</comment>
<evidence type="ECO:0000256" key="2">
    <source>
        <dbReference type="SAM" id="SignalP"/>
    </source>
</evidence>
<dbReference type="SMART" id="SM00254">
    <property type="entry name" value="ShKT"/>
    <property type="match status" value="2"/>
</dbReference>
<proteinExistence type="evidence at transcript level"/>
<sequence>MNIKILLKISFFFLISFWSANVSAQDVVKEQNIKWYIDYDLKTSACKDEKSAHPFCAEWKEYGLCEDEYDRAIMEVYCQRTCAFCSAVEPPKCLYSEYGCCWDWEKEALSPDGDGCPRCRDEFRTLCKRFRSQCEKQGKNGEYIRRKCGKTCGFCRKDMMVIDEATFNRHRTKLQ</sequence>
<dbReference type="Gene3D" id="1.10.10.1940">
    <property type="match status" value="1"/>
</dbReference>
<reference evidence="4" key="1">
    <citation type="journal article" date="2020" name="Mar. Drugs">
        <title>Transcriptomic Analysis of Four Cerianthid (Cnidaria, Ceriantharia) Venoms.</title>
        <authorList>
            <person name="Klompen A.M.L."/>
            <person name="Macrander J."/>
            <person name="Reitzel A.M."/>
            <person name="Stampar S.N."/>
        </authorList>
    </citation>
    <scope>NUCLEOTIDE SEQUENCE</scope>
</reference>
<evidence type="ECO:0000313" key="4">
    <source>
        <dbReference type="EMBL" id="QNH72520.1"/>
    </source>
</evidence>
<evidence type="ECO:0000259" key="3">
    <source>
        <dbReference type="PROSITE" id="PS51670"/>
    </source>
</evidence>
<feature type="chain" id="PRO_5029017046" evidence="2">
    <location>
        <begin position="25"/>
        <end position="175"/>
    </location>
</feature>
<feature type="domain" description="ShKT" evidence="3">
    <location>
        <begin position="119"/>
        <end position="155"/>
    </location>
</feature>
<evidence type="ECO:0000256" key="1">
    <source>
        <dbReference type="PROSITE-ProRule" id="PRU01005"/>
    </source>
</evidence>
<reference evidence="4" key="2">
    <citation type="submission" date="2020-07" db="EMBL/GenBank/DDBJ databases">
        <authorList>
            <person name="Klompen A.L."/>
            <person name="Macrander J."/>
            <person name="Reitzel A.M."/>
            <person name="Stampar S.N."/>
        </authorList>
    </citation>
    <scope>NUCLEOTIDE SEQUENCE</scope>
</reference>
<feature type="domain" description="ShKT" evidence="3">
    <location>
        <begin position="46"/>
        <end position="85"/>
    </location>
</feature>
<dbReference type="Pfam" id="PF01549">
    <property type="entry name" value="ShK"/>
    <property type="match status" value="2"/>
</dbReference>
<dbReference type="PROSITE" id="PS51670">
    <property type="entry name" value="SHKT"/>
    <property type="match status" value="2"/>
</dbReference>
<accession>A0A7G7WZ31</accession>